<dbReference type="AlphaFoldDB" id="A0A437Q1C6"/>
<dbReference type="GO" id="GO:0016887">
    <property type="term" value="F:ATP hydrolysis activity"/>
    <property type="evidence" value="ECO:0007669"/>
    <property type="project" value="InterPro"/>
</dbReference>
<dbReference type="SUPFAM" id="SSF52540">
    <property type="entry name" value="P-loop containing nucleoside triphosphate hydrolases"/>
    <property type="match status" value="1"/>
</dbReference>
<name>A0A437Q1C6_9GAMM</name>
<evidence type="ECO:0000313" key="2">
    <source>
        <dbReference type="EMBL" id="RVU28260.1"/>
    </source>
</evidence>
<feature type="domain" description="ORC1/DEAH AAA+ ATPase" evidence="1">
    <location>
        <begin position="17"/>
        <end position="167"/>
    </location>
</feature>
<reference evidence="2 3" key="1">
    <citation type="submission" date="2019-01" db="EMBL/GenBank/DDBJ databases">
        <authorList>
            <person name="Chen W.-M."/>
        </authorList>
    </citation>
    <scope>NUCLEOTIDE SEQUENCE [LARGE SCALE GENOMIC DNA]</scope>
    <source>
        <strain evidence="2 3">HPM-16</strain>
    </source>
</reference>
<keyword evidence="2" id="KW-0067">ATP-binding</keyword>
<dbReference type="InterPro" id="IPR027417">
    <property type="entry name" value="P-loop_NTPase"/>
</dbReference>
<keyword evidence="2" id="KW-0547">Nucleotide-binding</keyword>
<dbReference type="EMBL" id="SACQ01000017">
    <property type="protein sequence ID" value="RVU28260.1"/>
    <property type="molecule type" value="Genomic_DNA"/>
</dbReference>
<keyword evidence="3" id="KW-1185">Reference proteome</keyword>
<proteinExistence type="predicted"/>
<comment type="caution">
    <text evidence="2">The sequence shown here is derived from an EMBL/GenBank/DDBJ whole genome shotgun (WGS) entry which is preliminary data.</text>
</comment>
<dbReference type="GO" id="GO:0005524">
    <property type="term" value="F:ATP binding"/>
    <property type="evidence" value="ECO:0007669"/>
    <property type="project" value="UniProtKB-KW"/>
</dbReference>
<sequence>MGMRGLLSHARDLIACSLYGESGNGKSWLYKNVLRENNTPFIVANCANASRLNSITQEICNCIVEPGTVRKLGFDEEKAAGISAYFAKADVKHKGSFDIVQEEPLLEAFRLFHSTVPQKKIIVLDNLESILNSEDLMTELADILILLDDSRYAAFNINILIVGIPYGVLQYFRETKNSESVANRINEIDKVSGLDENQVNKIIEKGFSQLEILITTGTLDELAKHVYSVTLGIAQRVHEYCEMLAYAIEENGWKYDPSLLRQADEDWLYQSLRQCYQVVEGHLNSRQTAVARRNQVIYCVAKVSSHQFDSSVIDGLIRKEFPGTIPETNMGIGSILGELSKGSNPLLIYNNSANTYAVRDPRYLMCIKLVLYKDSAHQKVVKRDFSR</sequence>
<dbReference type="Gene3D" id="3.40.50.300">
    <property type="entry name" value="P-loop containing nucleotide triphosphate hydrolases"/>
    <property type="match status" value="1"/>
</dbReference>
<dbReference type="Pfam" id="PF13401">
    <property type="entry name" value="AAA_22"/>
    <property type="match status" value="1"/>
</dbReference>
<evidence type="ECO:0000259" key="1">
    <source>
        <dbReference type="Pfam" id="PF13401"/>
    </source>
</evidence>
<dbReference type="Proteomes" id="UP000282818">
    <property type="component" value="Unassembled WGS sequence"/>
</dbReference>
<organism evidence="2 3">
    <name type="scientific">Neptunomonas marina</name>
    <dbReference type="NCBI Taxonomy" id="1815562"/>
    <lineage>
        <taxon>Bacteria</taxon>
        <taxon>Pseudomonadati</taxon>
        <taxon>Pseudomonadota</taxon>
        <taxon>Gammaproteobacteria</taxon>
        <taxon>Oceanospirillales</taxon>
        <taxon>Oceanospirillaceae</taxon>
        <taxon>Neptunomonas</taxon>
    </lineage>
</organism>
<dbReference type="InterPro" id="IPR049945">
    <property type="entry name" value="AAA_22"/>
</dbReference>
<evidence type="ECO:0000313" key="3">
    <source>
        <dbReference type="Proteomes" id="UP000282818"/>
    </source>
</evidence>
<accession>A0A437Q1C6</accession>
<protein>
    <submittedName>
        <fullName evidence="2">ATP-binding protein</fullName>
    </submittedName>
</protein>
<gene>
    <name evidence="2" type="ORF">EOE65_17815</name>
</gene>